<dbReference type="Proteomes" id="UP000199695">
    <property type="component" value="Unassembled WGS sequence"/>
</dbReference>
<organism evidence="1 2">
    <name type="scientific">Lihuaxuella thermophila</name>
    <dbReference type="NCBI Taxonomy" id="1173111"/>
    <lineage>
        <taxon>Bacteria</taxon>
        <taxon>Bacillati</taxon>
        <taxon>Bacillota</taxon>
        <taxon>Bacilli</taxon>
        <taxon>Bacillales</taxon>
        <taxon>Thermoactinomycetaceae</taxon>
        <taxon>Lihuaxuella</taxon>
    </lineage>
</organism>
<proteinExistence type="predicted"/>
<accession>A0A1H8DA22</accession>
<reference evidence="1 2" key="1">
    <citation type="submission" date="2016-10" db="EMBL/GenBank/DDBJ databases">
        <authorList>
            <person name="de Groot N.N."/>
        </authorList>
    </citation>
    <scope>NUCLEOTIDE SEQUENCE [LARGE SCALE GENOMIC DNA]</scope>
    <source>
        <strain evidence="1 2">DSM 46701</strain>
    </source>
</reference>
<dbReference type="AlphaFoldDB" id="A0A1H8DA22"/>
<keyword evidence="2" id="KW-1185">Reference proteome</keyword>
<dbReference type="EMBL" id="FOCQ01000005">
    <property type="protein sequence ID" value="SEN04133.1"/>
    <property type="molecule type" value="Genomic_DNA"/>
</dbReference>
<sequence>MIRPLSPHDSPAVMELVRRLLAHALFQPDENQLSRIILSYRTGKERSLYLFETENGVLGSPGLAIHKDEKSCISL</sequence>
<name>A0A1H8DA22_9BACL</name>
<dbReference type="STRING" id="1173111.SAMN05444955_10575"/>
<evidence type="ECO:0000313" key="1">
    <source>
        <dbReference type="EMBL" id="SEN04133.1"/>
    </source>
</evidence>
<evidence type="ECO:0000313" key="2">
    <source>
        <dbReference type="Proteomes" id="UP000199695"/>
    </source>
</evidence>
<gene>
    <name evidence="1" type="ORF">SAMN05444955_10575</name>
</gene>
<protein>
    <submittedName>
        <fullName evidence="1">Uncharacterized protein</fullName>
    </submittedName>
</protein>